<evidence type="ECO:0000259" key="5">
    <source>
        <dbReference type="Pfam" id="PF00150"/>
    </source>
</evidence>
<organism evidence="6 7">
    <name type="scientific">Candidatus Limadaptatus stercorigallinarum</name>
    <dbReference type="NCBI Taxonomy" id="2840845"/>
    <lineage>
        <taxon>Bacteria</taxon>
        <taxon>Bacillati</taxon>
        <taxon>Bacillota</taxon>
        <taxon>Clostridia</taxon>
        <taxon>Eubacteriales</taxon>
        <taxon>Candidatus Limadaptatus</taxon>
    </lineage>
</organism>
<dbReference type="GO" id="GO:0008422">
    <property type="term" value="F:beta-glucosidase activity"/>
    <property type="evidence" value="ECO:0007669"/>
    <property type="project" value="TreeGrafter"/>
</dbReference>
<proteinExistence type="inferred from homology"/>
<sequence>MRRVISFLCAAILTLAAAAFVFVACDQKDGTEALPLLSADGEDIVNSAGETVALRGTNFGGWLVQESWMCPTEQTDTLETNMTLYSRFGEERAEELIAAYEDSWITEEDFANVKALGLNVVRIPFTYMNLYRYLSAEDNGDGTYDVELLHPDDFTLREDAFGRLDWALEMCEKYGLYAILDLHGAVGSQNGNDHSGDTQLTDLYEDSALGEAYRAKTAELWGLVAEHFAGNTNVAGYDLLNEPGGASGSTQWDYYDVLYDAVRAADPDHMIFIEAVWEGYDLPSPSQYDWTNVVYEYHHYNWEGNNQSNKSFYGLKRLLGAQEGVPALVGEFNVWGDDGRTTGDSSQTDNEAYAGVLEFYNGEGWHWTTWTYKVTGDGRPSGWGLYNTVENAVKADPATDSYEDILAVWSSYGTGEKFALYEEFAAVVTEAAAAPFAEGEPEGGYPILA</sequence>
<feature type="chain" id="PRO_5038592583" evidence="4">
    <location>
        <begin position="25"/>
        <end position="449"/>
    </location>
</feature>
<protein>
    <submittedName>
        <fullName evidence="6">Cellulase family glycosylhydrolase</fullName>
    </submittedName>
</protein>
<reference evidence="6" key="1">
    <citation type="submission" date="2020-10" db="EMBL/GenBank/DDBJ databases">
        <authorList>
            <person name="Gilroy R."/>
        </authorList>
    </citation>
    <scope>NUCLEOTIDE SEQUENCE</scope>
    <source>
        <strain evidence="6">1063</strain>
    </source>
</reference>
<evidence type="ECO:0000256" key="4">
    <source>
        <dbReference type="SAM" id="SignalP"/>
    </source>
</evidence>
<dbReference type="SUPFAM" id="SSF51445">
    <property type="entry name" value="(Trans)glycosidases"/>
    <property type="match status" value="1"/>
</dbReference>
<evidence type="ECO:0000313" key="6">
    <source>
        <dbReference type="EMBL" id="HIU21145.1"/>
    </source>
</evidence>
<feature type="domain" description="Glycoside hydrolase family 5" evidence="5">
    <location>
        <begin position="100"/>
        <end position="373"/>
    </location>
</feature>
<dbReference type="GO" id="GO:0005576">
    <property type="term" value="C:extracellular region"/>
    <property type="evidence" value="ECO:0007669"/>
    <property type="project" value="TreeGrafter"/>
</dbReference>
<dbReference type="Gene3D" id="3.20.20.80">
    <property type="entry name" value="Glycosidases"/>
    <property type="match status" value="1"/>
</dbReference>
<dbReference type="Pfam" id="PF00150">
    <property type="entry name" value="Cellulase"/>
    <property type="match status" value="1"/>
</dbReference>
<name>A0A9D1HTR2_9FIRM</name>
<dbReference type="InterPro" id="IPR001547">
    <property type="entry name" value="Glyco_hydro_5"/>
</dbReference>
<evidence type="ECO:0000256" key="2">
    <source>
        <dbReference type="ARBA" id="ARBA00023295"/>
    </source>
</evidence>
<accession>A0A9D1HTR2</accession>
<keyword evidence="1 3" id="KW-0378">Hydrolase</keyword>
<evidence type="ECO:0000313" key="7">
    <source>
        <dbReference type="Proteomes" id="UP000824088"/>
    </source>
</evidence>
<reference evidence="6" key="2">
    <citation type="journal article" date="2021" name="PeerJ">
        <title>Extensive microbial diversity within the chicken gut microbiome revealed by metagenomics and culture.</title>
        <authorList>
            <person name="Gilroy R."/>
            <person name="Ravi A."/>
            <person name="Getino M."/>
            <person name="Pursley I."/>
            <person name="Horton D.L."/>
            <person name="Alikhan N.F."/>
            <person name="Baker D."/>
            <person name="Gharbi K."/>
            <person name="Hall N."/>
            <person name="Watson M."/>
            <person name="Adriaenssens E.M."/>
            <person name="Foster-Nyarko E."/>
            <person name="Jarju S."/>
            <person name="Secka A."/>
            <person name="Antonio M."/>
            <person name="Oren A."/>
            <person name="Chaudhuri R.R."/>
            <person name="La Ragione R."/>
            <person name="Hildebrand F."/>
            <person name="Pallen M.J."/>
        </authorList>
    </citation>
    <scope>NUCLEOTIDE SEQUENCE</scope>
    <source>
        <strain evidence="6">1063</strain>
    </source>
</reference>
<dbReference type="Proteomes" id="UP000824088">
    <property type="component" value="Unassembled WGS sequence"/>
</dbReference>
<dbReference type="InterPro" id="IPR017853">
    <property type="entry name" value="GH"/>
</dbReference>
<dbReference type="GO" id="GO:0009986">
    <property type="term" value="C:cell surface"/>
    <property type="evidence" value="ECO:0007669"/>
    <property type="project" value="TreeGrafter"/>
</dbReference>
<keyword evidence="2 3" id="KW-0326">Glycosidase</keyword>
<dbReference type="PROSITE" id="PS51257">
    <property type="entry name" value="PROKAR_LIPOPROTEIN"/>
    <property type="match status" value="1"/>
</dbReference>
<evidence type="ECO:0000256" key="1">
    <source>
        <dbReference type="ARBA" id="ARBA00022801"/>
    </source>
</evidence>
<dbReference type="PANTHER" id="PTHR31297:SF13">
    <property type="entry name" value="PUTATIVE-RELATED"/>
    <property type="match status" value="1"/>
</dbReference>
<gene>
    <name evidence="6" type="ORF">IAD51_02755</name>
</gene>
<comment type="caution">
    <text evidence="6">The sequence shown here is derived from an EMBL/GenBank/DDBJ whole genome shotgun (WGS) entry which is preliminary data.</text>
</comment>
<keyword evidence="4" id="KW-0732">Signal</keyword>
<feature type="signal peptide" evidence="4">
    <location>
        <begin position="1"/>
        <end position="24"/>
    </location>
</feature>
<dbReference type="AlphaFoldDB" id="A0A9D1HTR2"/>
<dbReference type="EMBL" id="DVMN01000049">
    <property type="protein sequence ID" value="HIU21145.1"/>
    <property type="molecule type" value="Genomic_DNA"/>
</dbReference>
<dbReference type="GO" id="GO:0009251">
    <property type="term" value="P:glucan catabolic process"/>
    <property type="evidence" value="ECO:0007669"/>
    <property type="project" value="TreeGrafter"/>
</dbReference>
<evidence type="ECO:0000256" key="3">
    <source>
        <dbReference type="RuleBase" id="RU361153"/>
    </source>
</evidence>
<dbReference type="PANTHER" id="PTHR31297">
    <property type="entry name" value="GLUCAN ENDO-1,6-BETA-GLUCOSIDASE B"/>
    <property type="match status" value="1"/>
</dbReference>
<dbReference type="InterPro" id="IPR050386">
    <property type="entry name" value="Glycosyl_hydrolase_5"/>
</dbReference>
<comment type="similarity">
    <text evidence="3">Belongs to the glycosyl hydrolase 5 (cellulase A) family.</text>
</comment>